<evidence type="ECO:0000259" key="2">
    <source>
        <dbReference type="Pfam" id="PF20478"/>
    </source>
</evidence>
<dbReference type="PANTHER" id="PTHR36981:SF3">
    <property type="entry name" value="UBIQUITIN-LIKE PROTEASE FAMILY PROFILE DOMAIN-CONTAINING PROTEIN"/>
    <property type="match status" value="1"/>
</dbReference>
<name>A0AA89CD40_PINIB</name>
<protein>
    <recommendedName>
        <fullName evidence="2">P2X purinoreceptor 7 intracellular domain-containing protein</fullName>
    </recommendedName>
</protein>
<dbReference type="AlphaFoldDB" id="A0AA89CD40"/>
<evidence type="ECO:0000313" key="4">
    <source>
        <dbReference type="Proteomes" id="UP001186944"/>
    </source>
</evidence>
<proteinExistence type="predicted"/>
<dbReference type="Proteomes" id="UP001186944">
    <property type="component" value="Unassembled WGS sequence"/>
</dbReference>
<gene>
    <name evidence="3" type="ORF">FSP39_003821</name>
</gene>
<keyword evidence="4" id="KW-1185">Reference proteome</keyword>
<dbReference type="Pfam" id="PF20478">
    <property type="entry name" value="P2RX7_C"/>
    <property type="match status" value="1"/>
</dbReference>
<dbReference type="InterPro" id="IPR046815">
    <property type="entry name" value="P2RX7_C"/>
</dbReference>
<feature type="domain" description="P2X purinoreceptor 7 intracellular" evidence="2">
    <location>
        <begin position="25"/>
        <end position="128"/>
    </location>
</feature>
<reference evidence="3" key="1">
    <citation type="submission" date="2019-08" db="EMBL/GenBank/DDBJ databases">
        <title>The improved chromosome-level genome for the pearl oyster Pinctada fucata martensii using PacBio sequencing and Hi-C.</title>
        <authorList>
            <person name="Zheng Z."/>
        </authorList>
    </citation>
    <scope>NUCLEOTIDE SEQUENCE</scope>
    <source>
        <strain evidence="3">ZZ-2019</strain>
        <tissue evidence="3">Adductor muscle</tissue>
    </source>
</reference>
<organism evidence="3 4">
    <name type="scientific">Pinctada imbricata</name>
    <name type="common">Atlantic pearl-oyster</name>
    <name type="synonym">Pinctada martensii</name>
    <dbReference type="NCBI Taxonomy" id="66713"/>
    <lineage>
        <taxon>Eukaryota</taxon>
        <taxon>Metazoa</taxon>
        <taxon>Spiralia</taxon>
        <taxon>Lophotrochozoa</taxon>
        <taxon>Mollusca</taxon>
        <taxon>Bivalvia</taxon>
        <taxon>Autobranchia</taxon>
        <taxon>Pteriomorphia</taxon>
        <taxon>Pterioida</taxon>
        <taxon>Pterioidea</taxon>
        <taxon>Pteriidae</taxon>
        <taxon>Pinctada</taxon>
    </lineage>
</organism>
<accession>A0AA89CD40</accession>
<comment type="caution">
    <text evidence="3">The sequence shown here is derived from an EMBL/GenBank/DDBJ whole genome shotgun (WGS) entry which is preliminary data.</text>
</comment>
<dbReference type="PANTHER" id="PTHR36981">
    <property type="entry name" value="ZGC:195170"/>
    <property type="match status" value="1"/>
</dbReference>
<feature type="region of interest" description="Disordered" evidence="1">
    <location>
        <begin position="1"/>
        <end position="30"/>
    </location>
</feature>
<evidence type="ECO:0000313" key="3">
    <source>
        <dbReference type="EMBL" id="KAK3106953.1"/>
    </source>
</evidence>
<sequence length="139" mass="15552">MTAELLDRKERGSSPSGGFHPPAGGSAPSSCTCNKCREMPTDTEKICCRKQPASCTTLMPDFQVLILDDAVLRLAQLYRQDVLVLEADRDINREYRHSAYRQYILWTFGRLGAGVRKTIPSCCVWAIRGINTQINLANM</sequence>
<evidence type="ECO:0000256" key="1">
    <source>
        <dbReference type="SAM" id="MobiDB-lite"/>
    </source>
</evidence>
<dbReference type="EMBL" id="VSWD01000002">
    <property type="protein sequence ID" value="KAK3106953.1"/>
    <property type="molecule type" value="Genomic_DNA"/>
</dbReference>
<feature type="compositionally biased region" description="Basic and acidic residues" evidence="1">
    <location>
        <begin position="1"/>
        <end position="12"/>
    </location>
</feature>